<sequence length="459" mass="50525">MKKIQKNKLCFRAQTFNVPLVFLLSAFVASCTHDGIVSTPRSEKISLIDFDRIIPPNINAKEKEKIIEGVETLKKQDYAKASQLFNAILNDDPTNSFVHTLNALTYQMMGKNGDYGSYDLAEAGYLQAKKFDSNNMFASLQLGRVKAEKKNYVGAQDEFAEVLLFDPKNQEALYELASVSYLMGDVKTASMSVDQLLKENNKSPKYLRAAAMIYAAQGHKDQAKIFLGDYKKFEKSQKDTAYLERRVDDWVRAHETEGVKLVKSSEDSTAAVQGFMDMPSEPGRSPTENIIFPTRHPRPVNPEPKEPMVVIDGVVMRVIEEAQTSKGNNILNNFTLTIAPYTKYAASHAGSAITGASIFPLNNSTASSNNSSIPGSVNSAVQNINNNVLLVTRGISFGTLSYALNIANATRQHIEIIGRPTLTTYVGKPSAFFNGAELDIALTSSFGGGPFKKHLRVAH</sequence>
<dbReference type="EMBL" id="CP133270">
    <property type="protein sequence ID" value="WVX67709.1"/>
    <property type="molecule type" value="Genomic_DNA"/>
</dbReference>
<reference evidence="1 2" key="1">
    <citation type="journal article" date="2024" name="Environ. Microbiol.">
        <title>Novel evolutionary insights on the interactions of the Holosporales (Alphaproteobacteria) with eukaryotic hosts from comparative genomics.</title>
        <authorList>
            <person name="Giovannini M."/>
            <person name="Petroni G."/>
            <person name="Castelli M."/>
        </authorList>
    </citation>
    <scope>NUCLEOTIDE SEQUENCE [LARGE SCALE GENOMIC DNA]</scope>
    <source>
        <strain evidence="1 2">US_Bl 15I1</strain>
    </source>
</reference>
<evidence type="ECO:0000313" key="1">
    <source>
        <dbReference type="EMBL" id="WVX67709.1"/>
    </source>
</evidence>
<keyword evidence="2" id="KW-1185">Reference proteome</keyword>
<gene>
    <name evidence="1" type="ORF">Bealeia1_01925</name>
</gene>
<name>A0ABZ2CBL0_9PROT</name>
<organism evidence="1 2">
    <name type="scientific">Candidatus Bealeia paramacronuclearis</name>
    <dbReference type="NCBI Taxonomy" id="1921001"/>
    <lineage>
        <taxon>Bacteria</taxon>
        <taxon>Pseudomonadati</taxon>
        <taxon>Pseudomonadota</taxon>
        <taxon>Alphaproteobacteria</taxon>
        <taxon>Holosporales</taxon>
        <taxon>Holosporaceae</taxon>
        <taxon>Candidatus Bealeia</taxon>
    </lineage>
</organism>
<protein>
    <submittedName>
        <fullName evidence="1">Tetratricopeptide repeat domain protein</fullName>
    </submittedName>
</protein>
<dbReference type="Pfam" id="PF14559">
    <property type="entry name" value="TPR_19"/>
    <property type="match status" value="1"/>
</dbReference>
<dbReference type="Proteomes" id="UP001330434">
    <property type="component" value="Chromosome"/>
</dbReference>
<accession>A0ABZ2CBL0</accession>
<dbReference type="PROSITE" id="PS51257">
    <property type="entry name" value="PROKAR_LIPOPROTEIN"/>
    <property type="match status" value="1"/>
</dbReference>
<evidence type="ECO:0000313" key="2">
    <source>
        <dbReference type="Proteomes" id="UP001330434"/>
    </source>
</evidence>
<proteinExistence type="predicted"/>
<dbReference type="SUPFAM" id="SSF48452">
    <property type="entry name" value="TPR-like"/>
    <property type="match status" value="1"/>
</dbReference>
<dbReference type="InterPro" id="IPR011990">
    <property type="entry name" value="TPR-like_helical_dom_sf"/>
</dbReference>
<dbReference type="Gene3D" id="1.25.40.10">
    <property type="entry name" value="Tetratricopeptide repeat domain"/>
    <property type="match status" value="1"/>
</dbReference>
<dbReference type="RefSeq" id="WP_331256396.1">
    <property type="nucleotide sequence ID" value="NZ_CP133270.1"/>
</dbReference>